<organism evidence="16 17">
    <name type="scientific">Auritidibacter ignavus</name>
    <dbReference type="NCBI Taxonomy" id="678932"/>
    <lineage>
        <taxon>Bacteria</taxon>
        <taxon>Bacillati</taxon>
        <taxon>Actinomycetota</taxon>
        <taxon>Actinomycetes</taxon>
        <taxon>Micrococcales</taxon>
        <taxon>Micrococcaceae</taxon>
        <taxon>Auritidibacter</taxon>
    </lineage>
</organism>
<feature type="transmembrane region" description="Helical" evidence="13">
    <location>
        <begin position="192"/>
        <end position="210"/>
    </location>
</feature>
<dbReference type="RefSeq" id="WP_279674714.1">
    <property type="nucleotide sequence ID" value="NZ_CP122566.1"/>
</dbReference>
<dbReference type="CDD" id="cd03254">
    <property type="entry name" value="ABCC_Glucan_exporter_like"/>
    <property type="match status" value="1"/>
</dbReference>
<keyword evidence="17" id="KW-1185">Reference proteome</keyword>
<evidence type="ECO:0000256" key="3">
    <source>
        <dbReference type="ARBA" id="ARBA00022475"/>
    </source>
</evidence>
<evidence type="ECO:0000256" key="2">
    <source>
        <dbReference type="ARBA" id="ARBA00022448"/>
    </source>
</evidence>
<dbReference type="InterPro" id="IPR011527">
    <property type="entry name" value="ABC1_TM_dom"/>
</dbReference>
<dbReference type="CDD" id="cd18547">
    <property type="entry name" value="ABC_6TM_Tm288_like"/>
    <property type="match status" value="1"/>
</dbReference>
<evidence type="ECO:0000259" key="14">
    <source>
        <dbReference type="PROSITE" id="PS50893"/>
    </source>
</evidence>
<evidence type="ECO:0000256" key="10">
    <source>
        <dbReference type="ARBA" id="ARBA00061644"/>
    </source>
</evidence>
<dbReference type="EMBL" id="CP122566">
    <property type="protein sequence ID" value="WGH92787.1"/>
    <property type="molecule type" value="Genomic_DNA"/>
</dbReference>
<dbReference type="Gene3D" id="3.40.50.300">
    <property type="entry name" value="P-loop containing nucleotide triphosphate hydrolases"/>
    <property type="match status" value="1"/>
</dbReference>
<feature type="transmembrane region" description="Helical" evidence="13">
    <location>
        <begin position="284"/>
        <end position="311"/>
    </location>
</feature>
<dbReference type="GO" id="GO:0016887">
    <property type="term" value="F:ATP hydrolysis activity"/>
    <property type="evidence" value="ECO:0007669"/>
    <property type="project" value="InterPro"/>
</dbReference>
<evidence type="ECO:0000256" key="11">
    <source>
        <dbReference type="ARBA" id="ARBA00071747"/>
    </source>
</evidence>
<evidence type="ECO:0000256" key="7">
    <source>
        <dbReference type="ARBA" id="ARBA00022989"/>
    </source>
</evidence>
<feature type="region of interest" description="Disordered" evidence="12">
    <location>
        <begin position="607"/>
        <end position="627"/>
    </location>
</feature>
<feature type="transmembrane region" description="Helical" evidence="13">
    <location>
        <begin position="38"/>
        <end position="60"/>
    </location>
</feature>
<protein>
    <recommendedName>
        <fullName evidence="11">Fatty acid ABC transporter ATP-binding/permease protein</fullName>
    </recommendedName>
</protein>
<dbReference type="Gene3D" id="1.20.1560.10">
    <property type="entry name" value="ABC transporter type 1, transmembrane domain"/>
    <property type="match status" value="1"/>
</dbReference>
<feature type="domain" description="ABC transmembrane type-1" evidence="15">
    <location>
        <begin position="40"/>
        <end position="333"/>
    </location>
</feature>
<dbReference type="InterPro" id="IPR039421">
    <property type="entry name" value="Type_1_exporter"/>
</dbReference>
<keyword evidence="6 16" id="KW-0067">ATP-binding</keyword>
<comment type="similarity">
    <text evidence="10">Belongs to the ABC transporter superfamily. Lipid exporter (TC 3.A.1.106) family.</text>
</comment>
<name>A0AAJ6DCG0_9MICC</name>
<feature type="domain" description="ABC transporter" evidence="14">
    <location>
        <begin position="369"/>
        <end position="602"/>
    </location>
</feature>
<dbReference type="SUPFAM" id="SSF52540">
    <property type="entry name" value="P-loop containing nucleoside triphosphate hydrolases"/>
    <property type="match status" value="1"/>
</dbReference>
<dbReference type="PROSITE" id="PS00211">
    <property type="entry name" value="ABC_TRANSPORTER_1"/>
    <property type="match status" value="1"/>
</dbReference>
<dbReference type="InterPro" id="IPR027417">
    <property type="entry name" value="P-loop_NTPase"/>
</dbReference>
<evidence type="ECO:0000256" key="1">
    <source>
        <dbReference type="ARBA" id="ARBA00004651"/>
    </source>
</evidence>
<dbReference type="Proteomes" id="UP001224674">
    <property type="component" value="Chromosome"/>
</dbReference>
<evidence type="ECO:0000313" key="16">
    <source>
        <dbReference type="EMBL" id="WGH92787.1"/>
    </source>
</evidence>
<dbReference type="GO" id="GO:0005886">
    <property type="term" value="C:plasma membrane"/>
    <property type="evidence" value="ECO:0007669"/>
    <property type="project" value="UniProtKB-SubCell"/>
</dbReference>
<keyword evidence="3" id="KW-1003">Cell membrane</keyword>
<dbReference type="FunFam" id="3.40.50.300:FF:000287">
    <property type="entry name" value="Multidrug ABC transporter ATP-binding protein"/>
    <property type="match status" value="1"/>
</dbReference>
<dbReference type="InterPro" id="IPR003593">
    <property type="entry name" value="AAA+_ATPase"/>
</dbReference>
<dbReference type="FunFam" id="1.20.1560.10:FF:000011">
    <property type="entry name" value="Multidrug ABC transporter ATP-binding protein"/>
    <property type="match status" value="1"/>
</dbReference>
<gene>
    <name evidence="16" type="ORF">QDX21_10865</name>
</gene>
<keyword evidence="4 13" id="KW-0812">Transmembrane</keyword>
<keyword evidence="5" id="KW-0547">Nucleotide-binding</keyword>
<evidence type="ECO:0000256" key="13">
    <source>
        <dbReference type="SAM" id="Phobius"/>
    </source>
</evidence>
<dbReference type="SUPFAM" id="SSF90123">
    <property type="entry name" value="ABC transporter transmembrane region"/>
    <property type="match status" value="1"/>
</dbReference>
<dbReference type="AlphaFoldDB" id="A0AAJ6DCG0"/>
<dbReference type="PANTHER" id="PTHR43394">
    <property type="entry name" value="ATP-DEPENDENT PERMEASE MDL1, MITOCHONDRIAL"/>
    <property type="match status" value="1"/>
</dbReference>
<dbReference type="InterPro" id="IPR036640">
    <property type="entry name" value="ABC1_TM_sf"/>
</dbReference>
<dbReference type="InterPro" id="IPR003439">
    <property type="entry name" value="ABC_transporter-like_ATP-bd"/>
</dbReference>
<evidence type="ECO:0000259" key="15">
    <source>
        <dbReference type="PROSITE" id="PS50929"/>
    </source>
</evidence>
<dbReference type="GO" id="GO:0005524">
    <property type="term" value="F:ATP binding"/>
    <property type="evidence" value="ECO:0007669"/>
    <property type="project" value="UniProtKB-KW"/>
</dbReference>
<keyword evidence="7 13" id="KW-1133">Transmembrane helix</keyword>
<evidence type="ECO:0000256" key="6">
    <source>
        <dbReference type="ARBA" id="ARBA00022840"/>
    </source>
</evidence>
<evidence type="ECO:0000256" key="9">
    <source>
        <dbReference type="ARBA" id="ARBA00055053"/>
    </source>
</evidence>
<dbReference type="SMART" id="SM00382">
    <property type="entry name" value="AAA"/>
    <property type="match status" value="1"/>
</dbReference>
<evidence type="ECO:0000256" key="12">
    <source>
        <dbReference type="SAM" id="MobiDB-lite"/>
    </source>
</evidence>
<keyword evidence="8 13" id="KW-0472">Membrane</keyword>
<dbReference type="GO" id="GO:0015421">
    <property type="term" value="F:ABC-type oligopeptide transporter activity"/>
    <property type="evidence" value="ECO:0007669"/>
    <property type="project" value="TreeGrafter"/>
</dbReference>
<dbReference type="PANTHER" id="PTHR43394:SF1">
    <property type="entry name" value="ATP-BINDING CASSETTE SUB-FAMILY B MEMBER 10, MITOCHONDRIAL"/>
    <property type="match status" value="1"/>
</dbReference>
<evidence type="ECO:0000313" key="17">
    <source>
        <dbReference type="Proteomes" id="UP001224674"/>
    </source>
</evidence>
<dbReference type="InterPro" id="IPR017871">
    <property type="entry name" value="ABC_transporter-like_CS"/>
</dbReference>
<proteinExistence type="inferred from homology"/>
<evidence type="ECO:0000256" key="5">
    <source>
        <dbReference type="ARBA" id="ARBA00022741"/>
    </source>
</evidence>
<comment type="subcellular location">
    <subcellularLocation>
        <location evidence="1">Cell membrane</location>
        <topology evidence="1">Multi-pass membrane protein</topology>
    </subcellularLocation>
</comment>
<feature type="transmembrane region" description="Helical" evidence="13">
    <location>
        <begin position="166"/>
        <end position="186"/>
    </location>
</feature>
<dbReference type="PROSITE" id="PS50929">
    <property type="entry name" value="ABC_TM1F"/>
    <property type="match status" value="1"/>
</dbReference>
<reference evidence="16 17" key="1">
    <citation type="submission" date="2023-03" db="EMBL/GenBank/DDBJ databases">
        <title>Complete genome sequences of several Auritidibacter ignavus strains isolated from ear infections.</title>
        <authorList>
            <person name="Baehr T."/>
            <person name="Baumhoegger A.M."/>
        </authorList>
    </citation>
    <scope>NUCLEOTIDE SEQUENCE [LARGE SCALE GENOMIC DNA]</scope>
    <source>
        <strain evidence="16 17">BABAE-6</strain>
    </source>
</reference>
<accession>A0AAJ6DCG0</accession>
<dbReference type="Pfam" id="PF00005">
    <property type="entry name" value="ABC_tran"/>
    <property type="match status" value="1"/>
</dbReference>
<evidence type="ECO:0000256" key="8">
    <source>
        <dbReference type="ARBA" id="ARBA00023136"/>
    </source>
</evidence>
<dbReference type="Pfam" id="PF00664">
    <property type="entry name" value="ABC_membrane"/>
    <property type="match status" value="1"/>
</dbReference>
<dbReference type="PROSITE" id="PS50893">
    <property type="entry name" value="ABC_TRANSPORTER_2"/>
    <property type="match status" value="1"/>
</dbReference>
<keyword evidence="2" id="KW-0813">Transport</keyword>
<evidence type="ECO:0000256" key="4">
    <source>
        <dbReference type="ARBA" id="ARBA00022692"/>
    </source>
</evidence>
<comment type="function">
    <text evidence="9">ABC transporter involved in fatty acid import. Transmembrane domains (TMD) form a pore in the membrane and the ATP-binding domain (NBD) is responsible for energy generation.</text>
</comment>
<sequence>MTEQTAQTEQSAQPAQNTPGFFATSGRVLGLFGPHWRLMLVVPVLAVVSVAAAVAAPLMLGAAMDVIFSGAVETDYTAGTGIDFGQLNRYALLALALYGVAQGFEYLQGLVVNRVSVQVVYRLRQRIEAQLNRVPLAWVDGRARGDLLSRTTNDVDNLHGAIQGGMVSLINGLMTLIGIAVMMLVLDWHLALVAMAILPAGALVVGIVGVRSQRKFTEQWEMTGKVNARVEETVSSYPVVVSFGRAQRVRDQFREDNQRLYAASAQAEFYSGLIYPLMEWITQLAYVGLAVLGALKVAGGTMTLGGVTAFIQYSRQFSQPVSEVASISNMVISAVVSARRVFEFLDAKPEQDPAIDSTDPGPASGRGAVRFEDVSFSYTDEPLIREINLDVTPGEMVAIVGPTGAGKTTLVNLLMRFYELDAGRITLDGEDISKISRVKLRRKIGMVLQDGVVLTGTIAENLRLGRPDATEAQLIAAAKATRVHEFVTRLPEGYDTEISLQAENLSAGELQRLTIARAFLADPKVLILDEATSSVDTRTEELIQQGMAALRADRTTFVIAHRLSTIRHADHILVMDHGRIVEQGRHEQLLRRGGAYARLYHDQYASHGATHNGATHNTDNTGDQYPQ</sequence>
<feature type="compositionally biased region" description="Polar residues" evidence="12">
    <location>
        <begin position="612"/>
        <end position="627"/>
    </location>
</feature>